<dbReference type="PANTHER" id="PTHR46558">
    <property type="entry name" value="TRACRIPTIONAL REGULATORY PROTEIN-RELATED-RELATED"/>
    <property type="match status" value="1"/>
</dbReference>
<accession>A0A928KYJ2</accession>
<dbReference type="EMBL" id="SVNY01000005">
    <property type="protein sequence ID" value="MBE6833994.1"/>
    <property type="molecule type" value="Genomic_DNA"/>
</dbReference>
<reference evidence="3" key="1">
    <citation type="submission" date="2019-04" db="EMBL/GenBank/DDBJ databases">
        <title>Evolution of Biomass-Degrading Anaerobic Consortia Revealed by Metagenomics.</title>
        <authorList>
            <person name="Peng X."/>
        </authorList>
    </citation>
    <scope>NUCLEOTIDE SEQUENCE</scope>
    <source>
        <strain evidence="3">SIG551</strain>
    </source>
</reference>
<evidence type="ECO:0000259" key="2">
    <source>
        <dbReference type="PROSITE" id="PS50943"/>
    </source>
</evidence>
<dbReference type="SMART" id="SM00530">
    <property type="entry name" value="HTH_XRE"/>
    <property type="match status" value="1"/>
</dbReference>
<comment type="caution">
    <text evidence="3">The sequence shown here is derived from an EMBL/GenBank/DDBJ whole genome shotgun (WGS) entry which is preliminary data.</text>
</comment>
<dbReference type="GO" id="GO:0003677">
    <property type="term" value="F:DNA binding"/>
    <property type="evidence" value="ECO:0007669"/>
    <property type="project" value="UniProtKB-KW"/>
</dbReference>
<dbReference type="CDD" id="cd00093">
    <property type="entry name" value="HTH_XRE"/>
    <property type="match status" value="1"/>
</dbReference>
<evidence type="ECO:0000256" key="1">
    <source>
        <dbReference type="ARBA" id="ARBA00023125"/>
    </source>
</evidence>
<proteinExistence type="predicted"/>
<dbReference type="InterPro" id="IPR001387">
    <property type="entry name" value="Cro/C1-type_HTH"/>
</dbReference>
<organism evidence="3 4">
    <name type="scientific">Faecalispora sporosphaeroides</name>
    <dbReference type="NCBI Taxonomy" id="1549"/>
    <lineage>
        <taxon>Bacteria</taxon>
        <taxon>Bacillati</taxon>
        <taxon>Bacillota</taxon>
        <taxon>Clostridia</taxon>
        <taxon>Eubacteriales</taxon>
        <taxon>Oscillospiraceae</taxon>
        <taxon>Faecalispora</taxon>
    </lineage>
</organism>
<dbReference type="PANTHER" id="PTHR46558:SF11">
    <property type="entry name" value="HTH-TYPE TRANSCRIPTIONAL REGULATOR XRE"/>
    <property type="match status" value="1"/>
</dbReference>
<dbReference type="AlphaFoldDB" id="A0A928KYJ2"/>
<dbReference type="PROSITE" id="PS50943">
    <property type="entry name" value="HTH_CROC1"/>
    <property type="match status" value="1"/>
</dbReference>
<dbReference type="Pfam" id="PF01381">
    <property type="entry name" value="HTH_3"/>
    <property type="match status" value="1"/>
</dbReference>
<keyword evidence="1" id="KW-0238">DNA-binding</keyword>
<dbReference type="RefSeq" id="WP_020072210.1">
    <property type="nucleotide sequence ID" value="NZ_JBKWRC010000004.1"/>
</dbReference>
<evidence type="ECO:0000313" key="4">
    <source>
        <dbReference type="Proteomes" id="UP000754750"/>
    </source>
</evidence>
<gene>
    <name evidence="3" type="ORF">E7512_10560</name>
</gene>
<feature type="domain" description="HTH cro/C1-type" evidence="2">
    <location>
        <begin position="8"/>
        <end position="62"/>
    </location>
</feature>
<dbReference type="InterPro" id="IPR010982">
    <property type="entry name" value="Lambda_DNA-bd_dom_sf"/>
</dbReference>
<name>A0A928KYJ2_9FIRM</name>
<sequence>MKAINQIIRDLREDKDLRQSDIAAVLGTTQQHYSRCEKGESQLSTRSVIALADFYHVSTDYLLGRTECKQGVDVLNQQIADGYTTGRLLTEALSLSIVGRCAVVEYLKLQLLKEEVEQKGLL</sequence>
<dbReference type="Gene3D" id="1.10.260.40">
    <property type="entry name" value="lambda repressor-like DNA-binding domains"/>
    <property type="match status" value="1"/>
</dbReference>
<evidence type="ECO:0000313" key="3">
    <source>
        <dbReference type="EMBL" id="MBE6833994.1"/>
    </source>
</evidence>
<protein>
    <submittedName>
        <fullName evidence="3">Helix-turn-helix transcriptional regulator</fullName>
    </submittedName>
</protein>
<dbReference type="Proteomes" id="UP000754750">
    <property type="component" value="Unassembled WGS sequence"/>
</dbReference>
<dbReference type="SUPFAM" id="SSF47413">
    <property type="entry name" value="lambda repressor-like DNA-binding domains"/>
    <property type="match status" value="1"/>
</dbReference>